<dbReference type="PANTHER" id="PTHR12103:SF11">
    <property type="entry name" value="5'-NUCLEOTIDASE DOMAIN-CONTAINING PROTEIN 3"/>
    <property type="match status" value="1"/>
</dbReference>
<evidence type="ECO:0000256" key="5">
    <source>
        <dbReference type="SAM" id="MobiDB-lite"/>
    </source>
</evidence>
<dbReference type="InterPro" id="IPR008380">
    <property type="entry name" value="HAD-SF_hydro_IG_5-nucl"/>
</dbReference>
<dbReference type="Gene3D" id="3.40.50.1000">
    <property type="entry name" value="HAD superfamily/HAD-like"/>
    <property type="match status" value="1"/>
</dbReference>
<comment type="similarity">
    <text evidence="1">Belongs to the 5'(3')-deoxyribonucleotidase family.</text>
</comment>
<dbReference type="InterPro" id="IPR011990">
    <property type="entry name" value="TPR-like_helical_dom_sf"/>
</dbReference>
<evidence type="ECO:0000313" key="7">
    <source>
        <dbReference type="EMBL" id="KAG9339928.1"/>
    </source>
</evidence>
<sequence>MMLQEGGRKHASLQRKVPLQPFVCSVPGDLQQERDYLRTQVFPQLDALCHTRGTCFKAVDLQWHDGAGATAGSEGEIRPPSQPQHRYDLYSQKLKISLDCIGRSQFFLCILGHRYGQCRPENSPPLPVTGAEWKELTPVEKNLYVASRNGYPWVLQDKNQTCSLTELEISQALLSEGPRASFFYFRDYSFQEEEGHISAKEQRALLLRVWSSQTEYERRRVRELKTRIVDSCLPVRFFRSLRELEDLVRADWIHVIDQLYPLDVHSTSVLGQQGSFEHWCNESRVEECCRWFVPCAHAEQMLESLDSFALSVTCDMEPETTTVVPNDLKAHLSKQHHRKTEKSILLLGGARGCGKTSLAAWWLREFRKKNPEILVVPQFPGYWAQAEWSERMEERADLGPLTQVVQAFSAAAALGPCVLILDGLDQLTGTLGLSTQQVKELKWLPETLPSRCKLIVTTNSTDLSYKSLTRRKDVQVLNCPSQSDPATMRYILLRHLALPCKEVQTSLLQSIVGKKTGLLPAFLAILGCELRTCGVLRQEGEEEGLIEQYLEAESLAELWALVILRWIDDYSWCLQTKPKKRGTDPPHAPKMELRGWVWDALCLLHLSCSGLSEEEILSLLEYLGYCEALQVSPQDWALFRSAAGPWLQERPDGQLTFTHQSLSQAIDFLFLRRGGKSRTAYRRALVHVFRRRGCSIANRTRALEEVPWSLEQSKALGKLHTFLTDPKTVEFLMKSTDKRQLKADMVRYWALLTQVGYSPLTSYQSLPIQLHCHDSGGPRDTVTGDAGTWEERTAVGSALVTEAEGNGGEVNGLQEPEVKGRLMAFSAEILFCLGKILEAEQALLQAEDFFKQAIKLEKGTTDLLLNTQCGLAELLIHMHQPHRAETYYRRALDTAQALTTAYPDGTEHVQRTRGHLLCMLCRLLLGRGHTDEVPRILRDIRAVNHPSTHPCAEATVKLLQGIYEMGHGDVAAAENCFRVALASRRRWYGTEHVLVAEVEEYLAGALEQTCWETEGEAVQLYQHVLQVKEQEVRLHTPTSPLAQPIGCSLAATLLKLGKLLLVSSSQVERREAINLLERAFDLRVRLLGPDHQLTRETAQTLSVEIAGLRKPSVSLLPGSTHSPEGKQTAKGTINSPNNHRLSFPEDRSSYLSVWRAHTRTSCRTKDQKSPVQIPLTSCQTSVFGPRSSISNLDPEPGAGPSDRARVLHKSAWGKTHGARRTLNMRVMSPLSMSFSKLFKNKDSLQSLSVCVNALHAHSGLRNQCHRTPWSWRTRFGALGASRRAEQVLAALTHRCCPQITTATLCTTSDNSQDSTNWLWSIYNETKKQTEDLVPLISNNFVNPDTIFANNEMSLQDIEIYGFDYDYTLAFYSRHLHTLIFDIARDILIQQHRYPEGLREYEYIPDFVIRGLHYDVQKALLMKIDAFHYIQLGTVYRGLHPVSDKEVIALYEGSHVPLEIMSDFYGKSSHGHTMKQFMDIFSLPEMTLLCCVNDYFLKHNIDYEPVHLYKDVKEAIRDVHVKGILYRAVEADIERYICYGEQTHAVLRKLSENGKKMFLITNSPFDFVDRGMNYIVGKDWRSLFDVVIVQADKPGFFNDRRKPFRRVTDKGVLLWDRIHCLEKGKIYKQVLYFGDHIYSDLADLTLKHGWRTGAIIPELRKEIKIMNTEEYIHTMTWLQSLTNLVEHMQVHRDPASEAVVQEWIKERERIRLQTKNIFNSQFGSLFRTHHNPTYFSRRLSRFADIYMPSLSCLLRYDLQHTFFPRRNPLQHEAPFWPEQTSAGAMKIPFQGQKGAGHAQIGKHISSAFLGKEKPRDRYSLAVSDHGNRCWLQLSGTDWFDKAIPSKTCDAPPASLYM</sequence>
<feature type="region of interest" description="Disordered" evidence="5">
    <location>
        <begin position="1114"/>
        <end position="1139"/>
    </location>
</feature>
<organism evidence="7 8">
    <name type="scientific">Albula glossodonta</name>
    <name type="common">roundjaw bonefish</name>
    <dbReference type="NCBI Taxonomy" id="121402"/>
    <lineage>
        <taxon>Eukaryota</taxon>
        <taxon>Metazoa</taxon>
        <taxon>Chordata</taxon>
        <taxon>Craniata</taxon>
        <taxon>Vertebrata</taxon>
        <taxon>Euteleostomi</taxon>
        <taxon>Actinopterygii</taxon>
        <taxon>Neopterygii</taxon>
        <taxon>Teleostei</taxon>
        <taxon>Albuliformes</taxon>
        <taxon>Albulidae</taxon>
        <taxon>Albula</taxon>
    </lineage>
</organism>
<evidence type="ECO:0000256" key="1">
    <source>
        <dbReference type="ARBA" id="ARBA00009589"/>
    </source>
</evidence>
<dbReference type="InterPro" id="IPR036412">
    <property type="entry name" value="HAD-like_sf"/>
</dbReference>
<comment type="caution">
    <text evidence="7">The sequence shown here is derived from an EMBL/GenBank/DDBJ whole genome shotgun (WGS) entry which is preliminary data.</text>
</comment>
<dbReference type="Pfam" id="PF05761">
    <property type="entry name" value="5_nucleotid"/>
    <property type="match status" value="1"/>
</dbReference>
<protein>
    <recommendedName>
        <fullName evidence="6">AAA+ ATPase domain-containing protein</fullName>
    </recommendedName>
</protein>
<evidence type="ECO:0000259" key="6">
    <source>
        <dbReference type="SMART" id="SM00382"/>
    </source>
</evidence>
<dbReference type="EMBL" id="JAFBMS010000048">
    <property type="protein sequence ID" value="KAG9339928.1"/>
    <property type="molecule type" value="Genomic_DNA"/>
</dbReference>
<dbReference type="SUPFAM" id="SSF48452">
    <property type="entry name" value="TPR-like"/>
    <property type="match status" value="1"/>
</dbReference>
<dbReference type="Pfam" id="PF13374">
    <property type="entry name" value="TPR_10"/>
    <property type="match status" value="1"/>
</dbReference>
<accession>A0A8T2NQT7</accession>
<dbReference type="Proteomes" id="UP000824540">
    <property type="component" value="Unassembled WGS sequence"/>
</dbReference>
<keyword evidence="3" id="KW-0378">Hydrolase</keyword>
<keyword evidence="8" id="KW-1185">Reference proteome</keyword>
<dbReference type="GO" id="GO:0046872">
    <property type="term" value="F:metal ion binding"/>
    <property type="evidence" value="ECO:0007669"/>
    <property type="project" value="UniProtKB-KW"/>
</dbReference>
<dbReference type="OrthoDB" id="2325716at2759"/>
<dbReference type="PANTHER" id="PTHR12103">
    <property type="entry name" value="5'-NUCLEOTIDASE DOMAIN-CONTAINING"/>
    <property type="match status" value="1"/>
</dbReference>
<dbReference type="GO" id="GO:0016887">
    <property type="term" value="F:ATP hydrolysis activity"/>
    <property type="evidence" value="ECO:0007669"/>
    <property type="project" value="InterPro"/>
</dbReference>
<dbReference type="InterPro" id="IPR023214">
    <property type="entry name" value="HAD_sf"/>
</dbReference>
<dbReference type="Gene3D" id="3.40.50.300">
    <property type="entry name" value="P-loop containing nucleotide triphosphate hydrolases"/>
    <property type="match status" value="1"/>
</dbReference>
<keyword evidence="2" id="KW-0479">Metal-binding</keyword>
<dbReference type="NCBIfam" id="TIGR02244">
    <property type="entry name" value="HAD-IG-Ncltidse"/>
    <property type="match status" value="1"/>
</dbReference>
<dbReference type="FunFam" id="3.40.50.1000:FF:000026">
    <property type="entry name" value="NT5DC3 isoform 1"/>
    <property type="match status" value="1"/>
</dbReference>
<dbReference type="SMART" id="SM00382">
    <property type="entry name" value="AAA"/>
    <property type="match status" value="1"/>
</dbReference>
<dbReference type="SUPFAM" id="SSF56784">
    <property type="entry name" value="HAD-like"/>
    <property type="match status" value="1"/>
</dbReference>
<evidence type="ECO:0000256" key="2">
    <source>
        <dbReference type="ARBA" id="ARBA00022723"/>
    </source>
</evidence>
<dbReference type="GO" id="GO:0008253">
    <property type="term" value="F:5'-nucleotidase activity"/>
    <property type="evidence" value="ECO:0007669"/>
    <property type="project" value="TreeGrafter"/>
</dbReference>
<dbReference type="InterPro" id="IPR027417">
    <property type="entry name" value="P-loop_NTPase"/>
</dbReference>
<dbReference type="InterPro" id="IPR019734">
    <property type="entry name" value="TPR_rpt"/>
</dbReference>
<feature type="domain" description="AAA+ ATPase" evidence="6">
    <location>
        <begin position="341"/>
        <end position="480"/>
    </location>
</feature>
<name>A0A8T2NQT7_9TELE</name>
<gene>
    <name evidence="7" type="ORF">JZ751_022241</name>
</gene>
<evidence type="ECO:0000256" key="3">
    <source>
        <dbReference type="ARBA" id="ARBA00022801"/>
    </source>
</evidence>
<feature type="compositionally biased region" description="Polar residues" evidence="5">
    <location>
        <begin position="1129"/>
        <end position="1139"/>
    </location>
</feature>
<evidence type="ECO:0000256" key="4">
    <source>
        <dbReference type="ARBA" id="ARBA00022842"/>
    </source>
</evidence>
<dbReference type="Gene3D" id="1.25.40.10">
    <property type="entry name" value="Tetratricopeptide repeat domain"/>
    <property type="match status" value="2"/>
</dbReference>
<dbReference type="SUPFAM" id="SSF52540">
    <property type="entry name" value="P-loop containing nucleoside triphosphate hydrolases"/>
    <property type="match status" value="1"/>
</dbReference>
<keyword evidence="4" id="KW-0460">Magnesium</keyword>
<dbReference type="InterPro" id="IPR003593">
    <property type="entry name" value="AAA+_ATPase"/>
</dbReference>
<dbReference type="GO" id="GO:0005524">
    <property type="term" value="F:ATP binding"/>
    <property type="evidence" value="ECO:0007669"/>
    <property type="project" value="InterPro"/>
</dbReference>
<dbReference type="Pfam" id="PF00004">
    <property type="entry name" value="AAA"/>
    <property type="match status" value="1"/>
</dbReference>
<feature type="non-terminal residue" evidence="7">
    <location>
        <position position="1856"/>
    </location>
</feature>
<evidence type="ECO:0000313" key="8">
    <source>
        <dbReference type="Proteomes" id="UP000824540"/>
    </source>
</evidence>
<dbReference type="CDD" id="cd07522">
    <property type="entry name" value="HAD_cN-II"/>
    <property type="match status" value="1"/>
</dbReference>
<dbReference type="SMART" id="SM00028">
    <property type="entry name" value="TPR"/>
    <property type="match status" value="2"/>
</dbReference>
<proteinExistence type="inferred from homology"/>
<reference evidence="7" key="1">
    <citation type="thesis" date="2021" institute="BYU ScholarsArchive" country="Provo, UT, USA">
        <title>Applications of and Algorithms for Genome Assembly and Genomic Analyses with an Emphasis on Marine Teleosts.</title>
        <authorList>
            <person name="Pickett B.D."/>
        </authorList>
    </citation>
    <scope>NUCLEOTIDE SEQUENCE</scope>
    <source>
        <strain evidence="7">HI-2016</strain>
    </source>
</reference>
<dbReference type="InterPro" id="IPR003959">
    <property type="entry name" value="ATPase_AAA_core"/>
</dbReference>